<dbReference type="AntiFam" id="ANF00087">
    <property type="entry name" value="Shadow ORF (opposite mnmG)"/>
</dbReference>
<gene>
    <name evidence="1" type="ORF">SDC9_120032</name>
</gene>
<dbReference type="AlphaFoldDB" id="A0A645C5H7"/>
<accession>A0A645C5H7</accession>
<evidence type="ECO:0000313" key="1">
    <source>
        <dbReference type="EMBL" id="MPM73056.1"/>
    </source>
</evidence>
<sequence length="71" mass="7839">MPESRQGAQHFYLHVPRQARAHALHVHLVCGAPFRLDEDLVPLLIRKANDLVLNARAVPRSGCVNQAAVHG</sequence>
<proteinExistence type="predicted"/>
<reference evidence="1" key="1">
    <citation type="submission" date="2019-08" db="EMBL/GenBank/DDBJ databases">
        <authorList>
            <person name="Kucharzyk K."/>
            <person name="Murdoch R.W."/>
            <person name="Higgins S."/>
            <person name="Loffler F."/>
        </authorList>
    </citation>
    <scope>NUCLEOTIDE SEQUENCE</scope>
</reference>
<protein>
    <submittedName>
        <fullName evidence="1">Uncharacterized protein</fullName>
    </submittedName>
</protein>
<dbReference type="EMBL" id="VSSQ01025123">
    <property type="protein sequence ID" value="MPM73056.1"/>
    <property type="molecule type" value="Genomic_DNA"/>
</dbReference>
<comment type="caution">
    <text evidence="1">The sequence shown here is derived from an EMBL/GenBank/DDBJ whole genome shotgun (WGS) entry which is preliminary data.</text>
</comment>
<name>A0A645C5H7_9ZZZZ</name>
<organism evidence="1">
    <name type="scientific">bioreactor metagenome</name>
    <dbReference type="NCBI Taxonomy" id="1076179"/>
    <lineage>
        <taxon>unclassified sequences</taxon>
        <taxon>metagenomes</taxon>
        <taxon>ecological metagenomes</taxon>
    </lineage>
</organism>